<dbReference type="AlphaFoldDB" id="A0A977PY12"/>
<organism evidence="1">
    <name type="scientific">Woronichinia naegeliana WA131</name>
    <dbReference type="NCBI Taxonomy" id="2824559"/>
    <lineage>
        <taxon>Bacteria</taxon>
        <taxon>Bacillati</taxon>
        <taxon>Cyanobacteriota</taxon>
        <taxon>Cyanophyceae</taxon>
        <taxon>Synechococcales</taxon>
        <taxon>Coelosphaeriaceae</taxon>
        <taxon>Woronichinia</taxon>
    </lineage>
</organism>
<evidence type="ECO:0000313" key="1">
    <source>
        <dbReference type="EMBL" id="UXE63237.1"/>
    </source>
</evidence>
<proteinExistence type="predicted"/>
<accession>A0A977PY12</accession>
<sequence length="140" mass="15288">MWDLVFQAAAALLVGAAVGYGVAAIIDALSKAFAELWKNMVAEAKAIFGYISEATQHYLALIAQFLDTNWSDIGAYLRAELGYSSDWLVAVFQQGQEVFLAFANPQTYQEQSRTISVGIAEDQAQLPGEQNPIITRLKLA</sequence>
<protein>
    <submittedName>
        <fullName evidence="1">Uncharacterized protein</fullName>
    </submittedName>
</protein>
<reference evidence="1" key="1">
    <citation type="submission" date="2021-04" db="EMBL/GenBank/DDBJ databases">
        <title>Genome sequence of Woronichinia naegeliana from Washington state freshwater lake bloom.</title>
        <authorList>
            <person name="Dreher T.W."/>
        </authorList>
    </citation>
    <scope>NUCLEOTIDE SEQUENCE</scope>
    <source>
        <strain evidence="1">WA131</strain>
    </source>
</reference>
<dbReference type="EMBL" id="CP073041">
    <property type="protein sequence ID" value="UXE63237.1"/>
    <property type="molecule type" value="Genomic_DNA"/>
</dbReference>
<dbReference type="KEGG" id="wna:KA717_11615"/>
<dbReference type="Proteomes" id="UP001065613">
    <property type="component" value="Chromosome"/>
</dbReference>
<gene>
    <name evidence="1" type="ORF">KA717_11615</name>
</gene>
<name>A0A977PY12_9CYAN</name>